<evidence type="ECO:0000256" key="1">
    <source>
        <dbReference type="HAMAP-Rule" id="MF_00771"/>
    </source>
</evidence>
<dbReference type="EMBL" id="JAATJS010000003">
    <property type="protein sequence ID" value="NIX76968.1"/>
    <property type="molecule type" value="Genomic_DNA"/>
</dbReference>
<evidence type="ECO:0000313" key="4">
    <source>
        <dbReference type="Proteomes" id="UP000707352"/>
    </source>
</evidence>
<dbReference type="InterPro" id="IPR022996">
    <property type="entry name" value="UPF0310"/>
</dbReference>
<protein>
    <recommendedName>
        <fullName evidence="1">UPF0310 protein HB375_10125</fullName>
    </recommendedName>
</protein>
<keyword evidence="4" id="KW-1185">Reference proteome</keyword>
<dbReference type="Pfam" id="PF01878">
    <property type="entry name" value="EVE"/>
    <property type="match status" value="1"/>
</dbReference>
<organism evidence="3 4">
    <name type="scientific">Microvirga terricola</name>
    <dbReference type="NCBI Taxonomy" id="2719797"/>
    <lineage>
        <taxon>Bacteria</taxon>
        <taxon>Pseudomonadati</taxon>
        <taxon>Pseudomonadota</taxon>
        <taxon>Alphaproteobacteria</taxon>
        <taxon>Hyphomicrobiales</taxon>
        <taxon>Methylobacteriaceae</taxon>
        <taxon>Microvirga</taxon>
    </lineage>
</organism>
<comment type="caution">
    <text evidence="3">The sequence shown here is derived from an EMBL/GenBank/DDBJ whole genome shotgun (WGS) entry which is preliminary data.</text>
</comment>
<feature type="domain" description="EVE" evidence="2">
    <location>
        <begin position="5"/>
        <end position="134"/>
    </location>
</feature>
<gene>
    <name evidence="3" type="ORF">HB375_10125</name>
</gene>
<proteinExistence type="inferred from homology"/>
<reference evidence="3 4" key="1">
    <citation type="submission" date="2020-03" db="EMBL/GenBank/DDBJ databases">
        <title>The genome sequence of Microvirga sp. c23x22.</title>
        <authorList>
            <person name="Zhang X."/>
        </authorList>
    </citation>
    <scope>NUCLEOTIDE SEQUENCE [LARGE SCALE GENOMIC DNA]</scope>
    <source>
        <strain evidence="4">c23x22</strain>
    </source>
</reference>
<dbReference type="CDD" id="cd21132">
    <property type="entry name" value="EVE-like"/>
    <property type="match status" value="1"/>
</dbReference>
<name>A0ABX0VBT6_9HYPH</name>
<dbReference type="Proteomes" id="UP000707352">
    <property type="component" value="Unassembled WGS sequence"/>
</dbReference>
<comment type="similarity">
    <text evidence="1">Belongs to the UPF0310 family.</text>
</comment>
<sequence length="145" mass="15977">MSGGWIAVASAEHVRRGREGGFMQVCHGKAGPLRRIKPGDHVAYYSPTAVLGDKIPYRAFTAVGVVAEGEPYAFDMGGGFIPSRRNVRWFDSVDAPIVPLLERLDFTAGMRNWGYKFRFGLFAVSERDMDVIADALKGPADRREA</sequence>
<accession>A0ABX0VBT6</accession>
<dbReference type="Gene3D" id="3.10.590.10">
    <property type="entry name" value="ph1033 like domains"/>
    <property type="match status" value="1"/>
</dbReference>
<dbReference type="HAMAP" id="MF_00771">
    <property type="entry name" value="UPF0310"/>
    <property type="match status" value="1"/>
</dbReference>
<dbReference type="NCBIfam" id="NF002616">
    <property type="entry name" value="PRK02268.1-2"/>
    <property type="match status" value="1"/>
</dbReference>
<dbReference type="InterPro" id="IPR015947">
    <property type="entry name" value="PUA-like_sf"/>
</dbReference>
<dbReference type="RefSeq" id="WP_167672868.1">
    <property type="nucleotide sequence ID" value="NZ_JAATJS010000003.1"/>
</dbReference>
<evidence type="ECO:0000313" key="3">
    <source>
        <dbReference type="EMBL" id="NIX76968.1"/>
    </source>
</evidence>
<dbReference type="InterPro" id="IPR002740">
    <property type="entry name" value="EVE_domain"/>
</dbReference>
<dbReference type="SUPFAM" id="SSF88697">
    <property type="entry name" value="PUA domain-like"/>
    <property type="match status" value="1"/>
</dbReference>
<evidence type="ECO:0000259" key="2">
    <source>
        <dbReference type="Pfam" id="PF01878"/>
    </source>
</evidence>